<keyword evidence="2" id="KW-0472">Membrane</keyword>
<proteinExistence type="predicted"/>
<dbReference type="PANTHER" id="PTHR48049:SF132">
    <property type="entry name" value="GLYCOSYLTRANSFERASE"/>
    <property type="match status" value="1"/>
</dbReference>
<evidence type="ECO:0008006" key="5">
    <source>
        <dbReference type="Google" id="ProtNLM"/>
    </source>
</evidence>
<reference evidence="3" key="1">
    <citation type="submission" date="2021-02" db="EMBL/GenBank/DDBJ databases">
        <authorList>
            <person name="Dougan E. K."/>
            <person name="Rhodes N."/>
            <person name="Thang M."/>
            <person name="Chan C."/>
        </authorList>
    </citation>
    <scope>NUCLEOTIDE SEQUENCE</scope>
</reference>
<dbReference type="InterPro" id="IPR050481">
    <property type="entry name" value="UDP-glycosyltransf_plant"/>
</dbReference>
<dbReference type="EMBL" id="CAJNNV010030797">
    <property type="protein sequence ID" value="CAE8633534.1"/>
    <property type="molecule type" value="Genomic_DNA"/>
</dbReference>
<evidence type="ECO:0000313" key="4">
    <source>
        <dbReference type="Proteomes" id="UP000654075"/>
    </source>
</evidence>
<feature type="transmembrane region" description="Helical" evidence="2">
    <location>
        <begin position="154"/>
        <end position="173"/>
    </location>
</feature>
<feature type="non-terminal residue" evidence="3">
    <location>
        <position position="1"/>
    </location>
</feature>
<comment type="caution">
    <text evidence="3">The sequence shown here is derived from an EMBL/GenBank/DDBJ whole genome shotgun (WGS) entry which is preliminary data.</text>
</comment>
<dbReference type="Gene3D" id="3.40.50.2000">
    <property type="entry name" value="Glycogen Phosphorylase B"/>
    <property type="match status" value="2"/>
</dbReference>
<keyword evidence="2" id="KW-0812">Transmembrane</keyword>
<dbReference type="PROSITE" id="PS00375">
    <property type="entry name" value="UDPGT"/>
    <property type="match status" value="1"/>
</dbReference>
<keyword evidence="4" id="KW-1185">Reference proteome</keyword>
<dbReference type="SUPFAM" id="SSF53756">
    <property type="entry name" value="UDP-Glycosyltransferase/glycogen phosphorylase"/>
    <property type="match status" value="1"/>
</dbReference>
<dbReference type="Pfam" id="PF00201">
    <property type="entry name" value="UDPGT"/>
    <property type="match status" value="1"/>
</dbReference>
<accession>A0A813H6Y1</accession>
<evidence type="ECO:0000256" key="1">
    <source>
        <dbReference type="ARBA" id="ARBA00022679"/>
    </source>
</evidence>
<gene>
    <name evidence="3" type="ORF">PGLA1383_LOCUS49402</name>
</gene>
<dbReference type="AlphaFoldDB" id="A0A813H6Y1"/>
<dbReference type="PANTHER" id="PTHR48049">
    <property type="entry name" value="GLYCOSYLTRANSFERASE"/>
    <property type="match status" value="1"/>
</dbReference>
<organism evidence="3 4">
    <name type="scientific">Polarella glacialis</name>
    <name type="common">Dinoflagellate</name>
    <dbReference type="NCBI Taxonomy" id="89957"/>
    <lineage>
        <taxon>Eukaryota</taxon>
        <taxon>Sar</taxon>
        <taxon>Alveolata</taxon>
        <taxon>Dinophyceae</taxon>
        <taxon>Suessiales</taxon>
        <taxon>Suessiaceae</taxon>
        <taxon>Polarella</taxon>
    </lineage>
</organism>
<dbReference type="InterPro" id="IPR035595">
    <property type="entry name" value="UDP_glycos_trans_CS"/>
</dbReference>
<dbReference type="Proteomes" id="UP000654075">
    <property type="component" value="Unassembled WGS sequence"/>
</dbReference>
<sequence length="774" mass="83746">ALSGSAYAEDKALIKRVFHSREAWGLQELPREARRAMRDPEARPTFGSEDGGSAWRLSGEAILQRVLQVLDKRKLDFPRGGPELAEWYRSVVETVNSRDDDSLGRLLGHGEVLERGRRRQLMLQEWLGPAGAILGGLALLVACGGFLGRWLDRAAWAAWILLWICYFGTSPLLKTPLSGMLNQYCGRHSAAAGASMVRAVCLEVSSQTAAVILASGLGALSYPLLTAQFRWVLERLPLPPALRRSGATVALAMGAALAGLLQEVLLDLAFDTGVGLWSVAEQLPGAGHLRGFLRPRTEVFCGFELRDLDRGSGAYMGGKSGSAFAAMTSQGCKDSGCEFLGLEAGDANEKEKEASSLMAKGLMMSMFAHHDDQLRERLRKLMAAERPDVVVADFVTPCAWQVADEHGIPVVVNVPGPLSLLANLGPNTAAIFYLKLRMQISQAEAAAGYRLIKQISAVVSSRMCLVNTFFGLEPPQRLPPNFVLTGSTASRSACRLQETACPQFNEWMRWVREQGLQVIYVTMGSMQKLKEFQVRAIYEGLAVTGCAVAWSLKADEQELLPCGLAIPERFHIRTWLPQAEAMHLPEVAAVMTHCGFGGLNEAIAAGKPMIATPFRADQPLVAALAQKHGVAEVLQTDKLSALSVKTAALKVLRDESYSLRAKSLQASLMKTRGADACVEAIELFAANGCAELVASSEASSLASRIPWGVCLRWIASLGQAASSLLGFNLVFFRKKARLCQQFAYGQHFSANGQAAGNLLGFRSSAYCQQFSAIG</sequence>
<name>A0A813H6Y1_POLGL</name>
<dbReference type="OrthoDB" id="5835829at2759"/>
<dbReference type="GO" id="GO:0035251">
    <property type="term" value="F:UDP-glucosyltransferase activity"/>
    <property type="evidence" value="ECO:0007669"/>
    <property type="project" value="InterPro"/>
</dbReference>
<dbReference type="InterPro" id="IPR002213">
    <property type="entry name" value="UDP_glucos_trans"/>
</dbReference>
<protein>
    <recommendedName>
        <fullName evidence="5">UDP-glycosyltransferases domain-containing protein</fullName>
    </recommendedName>
</protein>
<keyword evidence="1" id="KW-0808">Transferase</keyword>
<dbReference type="CDD" id="cd03784">
    <property type="entry name" value="GT1_Gtf-like"/>
    <property type="match status" value="1"/>
</dbReference>
<keyword evidence="2" id="KW-1133">Transmembrane helix</keyword>
<evidence type="ECO:0000313" key="3">
    <source>
        <dbReference type="EMBL" id="CAE8633534.1"/>
    </source>
</evidence>
<evidence type="ECO:0000256" key="2">
    <source>
        <dbReference type="SAM" id="Phobius"/>
    </source>
</evidence>
<feature type="transmembrane region" description="Helical" evidence="2">
    <location>
        <begin position="126"/>
        <end position="148"/>
    </location>
</feature>